<dbReference type="InterPro" id="IPR037401">
    <property type="entry name" value="SnoaL-like"/>
</dbReference>
<comment type="caution">
    <text evidence="2">The sequence shown here is derived from an EMBL/GenBank/DDBJ whole genome shotgun (WGS) entry which is preliminary data.</text>
</comment>
<protein>
    <submittedName>
        <fullName evidence="2">Nuclear transport factor 2 family protein</fullName>
    </submittedName>
</protein>
<evidence type="ECO:0000313" key="3">
    <source>
        <dbReference type="Proteomes" id="UP000439022"/>
    </source>
</evidence>
<organism evidence="2 3">
    <name type="scientific">Haloferax litoreum</name>
    <dbReference type="NCBI Taxonomy" id="2666140"/>
    <lineage>
        <taxon>Archaea</taxon>
        <taxon>Methanobacteriati</taxon>
        <taxon>Methanobacteriota</taxon>
        <taxon>Stenosarchaea group</taxon>
        <taxon>Halobacteria</taxon>
        <taxon>Halobacteriales</taxon>
        <taxon>Haloferacaceae</taxon>
        <taxon>Haloferax</taxon>
    </lineage>
</organism>
<dbReference type="SUPFAM" id="SSF54427">
    <property type="entry name" value="NTF2-like"/>
    <property type="match status" value="1"/>
</dbReference>
<proteinExistence type="predicted"/>
<dbReference type="AlphaFoldDB" id="A0A6A8GMD2"/>
<gene>
    <name evidence="2" type="ORF">GJR96_15755</name>
</gene>
<accession>A0A6A8GMD2</accession>
<dbReference type="RefSeq" id="WP_151164207.1">
    <property type="nucleotide sequence ID" value="NZ_WKJO01000002.1"/>
</dbReference>
<dbReference type="Pfam" id="PF12680">
    <property type="entry name" value="SnoaL_2"/>
    <property type="match status" value="1"/>
</dbReference>
<evidence type="ECO:0000259" key="1">
    <source>
        <dbReference type="Pfam" id="PF12680"/>
    </source>
</evidence>
<dbReference type="Proteomes" id="UP000439022">
    <property type="component" value="Unassembled WGS sequence"/>
</dbReference>
<dbReference type="EMBL" id="WKJO01000002">
    <property type="protein sequence ID" value="MRX23407.1"/>
    <property type="molecule type" value="Genomic_DNA"/>
</dbReference>
<keyword evidence="3" id="KW-1185">Reference proteome</keyword>
<dbReference type="InterPro" id="IPR032710">
    <property type="entry name" value="NTF2-like_dom_sf"/>
</dbReference>
<reference evidence="2 3" key="1">
    <citation type="submission" date="2019-11" db="EMBL/GenBank/DDBJ databases">
        <title>Whole genome sequence of Haloferax sp. MBLA0076.</title>
        <authorList>
            <person name="Seo M.-J."/>
            <person name="Cho E.-S."/>
        </authorList>
    </citation>
    <scope>NUCLEOTIDE SEQUENCE [LARGE SCALE GENOMIC DNA]</scope>
    <source>
        <strain evidence="2 3">MBLA0076</strain>
    </source>
</reference>
<name>A0A6A8GMD2_9EURY</name>
<feature type="domain" description="SnoaL-like" evidence="1">
    <location>
        <begin position="12"/>
        <end position="112"/>
    </location>
</feature>
<sequence length="128" mass="14562">MASASVDPVEVVQRYWTHLEAGEFEEAAAQFTDDVTYIHMPIFETRTIVNGRDELLHYFRDIRGKRDLDHILEKSVANEGECFVYGTGKGDAIDTEHVFGAYAELDDGKISHYSITNREKGEGDRRYG</sequence>
<dbReference type="Gene3D" id="3.10.450.50">
    <property type="match status" value="1"/>
</dbReference>
<evidence type="ECO:0000313" key="2">
    <source>
        <dbReference type="EMBL" id="MRX23407.1"/>
    </source>
</evidence>